<evidence type="ECO:0000313" key="2">
    <source>
        <dbReference type="Proteomes" id="UP000300142"/>
    </source>
</evidence>
<gene>
    <name evidence="1" type="ORF">SR1949_15250</name>
</gene>
<sequence>MAFYVMLVKVNEDDQGVTYNFGTDPEHLGKVYLDKHNGKIQEIEAINIENYQHIFTRAVVKLRQHWKAGNFPDHTCWAS</sequence>
<accession>A0A479ZZ53</accession>
<reference evidence="2" key="1">
    <citation type="submission" date="2019-02" db="EMBL/GenBank/DDBJ databases">
        <title>Draft genome sequence of Sphaerospermopsis reniformis NIES-1949.</title>
        <authorList>
            <person name="Yamaguchi H."/>
            <person name="Suzuki S."/>
            <person name="Kawachi M."/>
        </authorList>
    </citation>
    <scope>NUCLEOTIDE SEQUENCE [LARGE SCALE GENOMIC DNA]</scope>
    <source>
        <strain evidence="2">NIES-1949</strain>
    </source>
</reference>
<keyword evidence="2" id="KW-1185">Reference proteome</keyword>
<evidence type="ECO:0000313" key="1">
    <source>
        <dbReference type="EMBL" id="GCL36421.1"/>
    </source>
</evidence>
<dbReference type="AlphaFoldDB" id="A0A479ZZ53"/>
<dbReference type="EMBL" id="BJCE01000037">
    <property type="protein sequence ID" value="GCL36421.1"/>
    <property type="molecule type" value="Genomic_DNA"/>
</dbReference>
<dbReference type="Proteomes" id="UP000300142">
    <property type="component" value="Unassembled WGS sequence"/>
</dbReference>
<proteinExistence type="predicted"/>
<comment type="caution">
    <text evidence="1">The sequence shown here is derived from an EMBL/GenBank/DDBJ whole genome shotgun (WGS) entry which is preliminary data.</text>
</comment>
<dbReference type="RefSeq" id="WP_137666953.1">
    <property type="nucleotide sequence ID" value="NZ_BJCE01000037.1"/>
</dbReference>
<organism evidence="1 2">
    <name type="scientific">Sphaerospermopsis reniformis</name>
    <dbReference type="NCBI Taxonomy" id="531300"/>
    <lineage>
        <taxon>Bacteria</taxon>
        <taxon>Bacillati</taxon>
        <taxon>Cyanobacteriota</taxon>
        <taxon>Cyanophyceae</taxon>
        <taxon>Nostocales</taxon>
        <taxon>Aphanizomenonaceae</taxon>
        <taxon>Sphaerospermopsis</taxon>
    </lineage>
</organism>
<name>A0A479ZZ53_9CYAN</name>
<protein>
    <submittedName>
        <fullName evidence="1">Uncharacterized protein</fullName>
    </submittedName>
</protein>